<proteinExistence type="predicted"/>
<dbReference type="PANTHER" id="PTHR35532">
    <property type="entry name" value="SIMILAR TO POLYHYDROXYALKANOATE DEPOLYMERASE"/>
    <property type="match status" value="1"/>
</dbReference>
<sequence length="633" mass="72917">MSRRSAEVIEALELAGRNRSELERILDHYAACEADSLKLRAAEFLIANMPGHQCIYGPEVDSFFCEIDSLLDCEVSDSYPIVVGLNEIADRHAPLESVIRNDIEVITADYLIHHIDRAFRLWESPWADYLTFDQFCAWLLPYKVAEFQPLDYWCDSLGCRFSERLRTAPQNDENSYSPYYRTLQILPEVRAGVGPNIPLNYAEYKGYRLFAASTFHRMPFGDCFDYSTLSVAVLRSHGIPAVFDYLPQWGRGFLRHAWFGFMNDNGVFMASEWGLDSDPGTPFHPWRPIPKIYRYSYAPVPARSDYLRNSKYPLDGFSPFEEDVTDWYMSTSDPNVPLFRTDLSDDYLYIAAFNNYRWNPIDVGRRNGRKGVFSKMGRRNAYLVFGHDGSGLVPVSHPFTIDAGGRICCRNADTTCRERIRVTRKMLLNEHVARMEHRIVGARIEASDYPDFRIAEVLYSIDSVVFPDMIPVRASKKYRYWRLYSADGSHGSISELQFFMPGSDVPAIGRPIGTHGLPPQRGLDKVFDGDWLTSYDHPDADGNWYGLAFDKPVVIDRVRCVPRTDDNLIHAGDTYELKYWDGIKWASLGCQVACERYLLFDNVPANALLWLSNLTRGYDERIFTYENDRQVWW</sequence>
<protein>
    <recommendedName>
        <fullName evidence="1">Transglutaminase-like domain-containing protein</fullName>
    </recommendedName>
</protein>
<evidence type="ECO:0000259" key="1">
    <source>
        <dbReference type="Pfam" id="PF01841"/>
    </source>
</evidence>
<accession>A0AA37KT17</accession>
<evidence type="ECO:0000313" key="2">
    <source>
        <dbReference type="EMBL" id="GKI19169.1"/>
    </source>
</evidence>
<dbReference type="AlphaFoldDB" id="A0AA37KT17"/>
<dbReference type="Gene3D" id="2.60.120.260">
    <property type="entry name" value="Galactose-binding domain-like"/>
    <property type="match status" value="2"/>
</dbReference>
<feature type="domain" description="Transglutaminase-like" evidence="1">
    <location>
        <begin position="204"/>
        <end position="266"/>
    </location>
</feature>
<dbReference type="Pfam" id="PF01841">
    <property type="entry name" value="Transglut_core"/>
    <property type="match status" value="1"/>
</dbReference>
<evidence type="ECO:0000313" key="3">
    <source>
        <dbReference type="Proteomes" id="UP001055105"/>
    </source>
</evidence>
<comment type="caution">
    <text evidence="2">The sequence shown here is derived from an EMBL/GenBank/DDBJ whole genome shotgun (WGS) entry which is preliminary data.</text>
</comment>
<organism evidence="2 3">
    <name type="scientific">Alistipes finegoldii</name>
    <dbReference type="NCBI Taxonomy" id="214856"/>
    <lineage>
        <taxon>Bacteria</taxon>
        <taxon>Pseudomonadati</taxon>
        <taxon>Bacteroidota</taxon>
        <taxon>Bacteroidia</taxon>
        <taxon>Bacteroidales</taxon>
        <taxon>Rikenellaceae</taxon>
        <taxon>Alistipes</taxon>
    </lineage>
</organism>
<dbReference type="PANTHER" id="PTHR35532:SF5">
    <property type="entry name" value="CARBOHYDRATE-BINDING DOMAIN-CONTAINING PROTEIN"/>
    <property type="match status" value="1"/>
</dbReference>
<gene>
    <name evidence="2" type="ORF">CE91St16_20770</name>
</gene>
<dbReference type="EMBL" id="BQOL01000001">
    <property type="protein sequence ID" value="GKI19169.1"/>
    <property type="molecule type" value="Genomic_DNA"/>
</dbReference>
<reference evidence="2" key="1">
    <citation type="submission" date="2022-01" db="EMBL/GenBank/DDBJ databases">
        <title>Novel bile acid biosynthetic pathways are enriched in the microbiome of centenarians.</title>
        <authorList>
            <person name="Sato Y."/>
            <person name="Atarashi K."/>
            <person name="Plichta R.D."/>
            <person name="Arai Y."/>
            <person name="Sasajima S."/>
            <person name="Kearney M.S."/>
            <person name="Suda W."/>
            <person name="Takeshita K."/>
            <person name="Sasaki T."/>
            <person name="Okamoto S."/>
            <person name="Skelly N.A."/>
            <person name="Okamura Y."/>
            <person name="Vlamakis H."/>
            <person name="Li Y."/>
            <person name="Tanoue T."/>
            <person name="Takei H."/>
            <person name="Nittono H."/>
            <person name="Narushima S."/>
            <person name="Irie J."/>
            <person name="Itoh H."/>
            <person name="Moriya K."/>
            <person name="Sugiura Y."/>
            <person name="Suematsu M."/>
            <person name="Moritoki N."/>
            <person name="Shibata S."/>
            <person name="Littman R.D."/>
            <person name="Fischbach A.M."/>
            <person name="Uwamino Y."/>
            <person name="Inoue T."/>
            <person name="Honda A."/>
            <person name="Hattori M."/>
            <person name="Murai T."/>
            <person name="Xavier J.R."/>
            <person name="Hirose N."/>
            <person name="Honda K."/>
        </authorList>
    </citation>
    <scope>NUCLEOTIDE SEQUENCE</scope>
    <source>
        <strain evidence="2">CE91-St16</strain>
    </source>
</reference>
<dbReference type="Proteomes" id="UP001055105">
    <property type="component" value="Unassembled WGS sequence"/>
</dbReference>
<name>A0AA37KT17_9BACT</name>
<dbReference type="InterPro" id="IPR002931">
    <property type="entry name" value="Transglutaminase-like"/>
</dbReference>